<dbReference type="PANTHER" id="PTHR47143:SF4">
    <property type="entry name" value="TRANSIENT RECEPTOR POTENTIAL CATION CHANNEL PROTEIN PAINLESS"/>
    <property type="match status" value="1"/>
</dbReference>
<keyword evidence="3" id="KW-0716">Sensory transduction</keyword>
<accession>A0A553N7D6</accession>
<name>A0A553N7D6_TIGCA</name>
<feature type="transmembrane region" description="Helical" evidence="13">
    <location>
        <begin position="889"/>
        <end position="909"/>
    </location>
</feature>
<evidence type="ECO:0000256" key="4">
    <source>
        <dbReference type="ARBA" id="ARBA00022692"/>
    </source>
</evidence>
<evidence type="ECO:0000256" key="9">
    <source>
        <dbReference type="ARBA" id="ARBA00023136"/>
    </source>
</evidence>
<dbReference type="InterPro" id="IPR052076">
    <property type="entry name" value="TRP_cation_channel"/>
</dbReference>
<evidence type="ECO:0000256" key="11">
    <source>
        <dbReference type="PROSITE-ProRule" id="PRU00023"/>
    </source>
</evidence>
<dbReference type="Gene3D" id="1.25.40.20">
    <property type="entry name" value="Ankyrin repeat-containing domain"/>
    <property type="match status" value="2"/>
</dbReference>
<keyword evidence="2" id="KW-0813">Transport</keyword>
<reference evidence="15 16" key="1">
    <citation type="journal article" date="2018" name="Nat. Ecol. Evol.">
        <title>Genomic signatures of mitonuclear coevolution across populations of Tigriopus californicus.</title>
        <authorList>
            <person name="Barreto F.S."/>
            <person name="Watson E.T."/>
            <person name="Lima T.G."/>
            <person name="Willett C.S."/>
            <person name="Edmands S."/>
            <person name="Li W."/>
            <person name="Burton R.S."/>
        </authorList>
    </citation>
    <scope>NUCLEOTIDE SEQUENCE [LARGE SCALE GENOMIC DNA]</scope>
    <source>
        <strain evidence="15 16">San Diego</strain>
    </source>
</reference>
<evidence type="ECO:0000256" key="2">
    <source>
        <dbReference type="ARBA" id="ARBA00022448"/>
    </source>
</evidence>
<feature type="transmembrane region" description="Helical" evidence="13">
    <location>
        <begin position="715"/>
        <end position="733"/>
    </location>
</feature>
<evidence type="ECO:0000313" key="15">
    <source>
        <dbReference type="EMBL" id="TRY61355.1"/>
    </source>
</evidence>
<dbReference type="Proteomes" id="UP000318571">
    <property type="component" value="Chromosome 8"/>
</dbReference>
<keyword evidence="8" id="KW-0406">Ion transport</keyword>
<evidence type="ECO:0000256" key="8">
    <source>
        <dbReference type="ARBA" id="ARBA00023065"/>
    </source>
</evidence>
<organism evidence="15 16">
    <name type="scientific">Tigriopus californicus</name>
    <name type="common">Marine copepod</name>
    <dbReference type="NCBI Taxonomy" id="6832"/>
    <lineage>
        <taxon>Eukaryota</taxon>
        <taxon>Metazoa</taxon>
        <taxon>Ecdysozoa</taxon>
        <taxon>Arthropoda</taxon>
        <taxon>Crustacea</taxon>
        <taxon>Multicrustacea</taxon>
        <taxon>Hexanauplia</taxon>
        <taxon>Copepoda</taxon>
        <taxon>Harpacticoida</taxon>
        <taxon>Harpacticidae</taxon>
        <taxon>Tigriopus</taxon>
    </lineage>
</organism>
<evidence type="ECO:0000256" key="3">
    <source>
        <dbReference type="ARBA" id="ARBA00022606"/>
    </source>
</evidence>
<dbReference type="SUPFAM" id="SSF48403">
    <property type="entry name" value="Ankyrin repeat"/>
    <property type="match status" value="1"/>
</dbReference>
<keyword evidence="7 11" id="KW-0040">ANK repeat</keyword>
<dbReference type="GO" id="GO:0034703">
    <property type="term" value="C:cation channel complex"/>
    <property type="evidence" value="ECO:0007669"/>
    <property type="project" value="UniProtKB-ARBA"/>
</dbReference>
<dbReference type="Pfam" id="PF12796">
    <property type="entry name" value="Ank_2"/>
    <property type="match status" value="2"/>
</dbReference>
<feature type="transmembrane region" description="Helical" evidence="13">
    <location>
        <begin position="745"/>
        <end position="764"/>
    </location>
</feature>
<dbReference type="PANTHER" id="PTHR47143">
    <property type="entry name" value="TRANSIENT RECEPTOR POTENTIAL CATION CHANNEL PROTEIN PAINLESS"/>
    <property type="match status" value="1"/>
</dbReference>
<feature type="transmembrane region" description="Helical" evidence="13">
    <location>
        <begin position="605"/>
        <end position="624"/>
    </location>
</feature>
<comment type="caution">
    <text evidence="15">The sequence shown here is derived from an EMBL/GenBank/DDBJ whole genome shotgun (WGS) entry which is preliminary data.</text>
</comment>
<feature type="repeat" description="ANK" evidence="11">
    <location>
        <begin position="454"/>
        <end position="486"/>
    </location>
</feature>
<dbReference type="OMA" id="NEFCITS"/>
<dbReference type="SMART" id="SM00248">
    <property type="entry name" value="ANK"/>
    <property type="match status" value="5"/>
</dbReference>
<gene>
    <name evidence="15" type="ORF">TCAL_01796</name>
</gene>
<keyword evidence="4 13" id="KW-0812">Transmembrane</keyword>
<feature type="repeat" description="ANK" evidence="11">
    <location>
        <begin position="193"/>
        <end position="226"/>
    </location>
</feature>
<dbReference type="Pfam" id="PF00520">
    <property type="entry name" value="Ion_trans"/>
    <property type="match status" value="1"/>
</dbReference>
<dbReference type="InterPro" id="IPR036770">
    <property type="entry name" value="Ankyrin_rpt-contain_sf"/>
</dbReference>
<evidence type="ECO:0000256" key="1">
    <source>
        <dbReference type="ARBA" id="ARBA00004141"/>
    </source>
</evidence>
<comment type="subcellular location">
    <subcellularLocation>
        <location evidence="1">Membrane</location>
        <topology evidence="1">Multi-pass membrane protein</topology>
    </subcellularLocation>
</comment>
<feature type="transmembrane region" description="Helical" evidence="13">
    <location>
        <begin position="815"/>
        <end position="838"/>
    </location>
</feature>
<dbReference type="AlphaFoldDB" id="A0A553N7D6"/>
<sequence length="1266" mass="144640">MRELNMGLHLCKFVSQHKDDMSQPHSLEEILRDFKSLRVNVGTDIDAQIESHFWARKFREYLLERDLTDTMTAFKFLVLTMPFYVKCNQQNNNNNQKKSKALSKELHQNFVKVGEIFFNEDSEDLLSLANGALFNALHSSSERIRNGGNLTSQDISLILKAREDLNVWQNGLKMLFRDHGNAADINAVASTKGGQTSLHLAVEAADVQMVEFLLKQPGIDVNVKDNKGGKTPLYLAVKSGRQDLAQRLVEAGADYRVSCFGKKIHPDLTIEKLPGFDPTKILRHSAPLVPQLSSATFDRLVSLIDKAVVQDYVTRSDVNEFKSLLLQVDTHSLNNKQSNGYTLLQKACHNGLNEIAAALLADEGCNMNGITENAPIPPLLLAAAQGHKKVLELFVAHKADFSVRSDETSETILHFILKKGDRDDSKYLDCLTFLLTNEQVLGDLQEVMNKRDVLGNTALHYATQKWPQEVSRQLLENGANIGMKNHWDETPIEKIQPDTLEAFLNEFCITSNGDVNHENFEITFNYSFLAPPKEDLPFANQDPSDDPENQKLSPGSNIKIALPETQSLWYMGQSKEHCHLLQHPVVTSFLYLKWQRIRKYFNRNLRFYLLFVFILTWFIFDQFGGKSIREVGSQSILFWYGAFILFFFVVLLFILRDWAMDIKDLSRTEKMRKKNETDEDSLSSGKLLCVILFSNWVEVLFITLLVGILVTGRDYLWVALVFLTGILIFREFFQATVSLKRYLLSLENWIELSIIAIIGVILGLEGSDFNHDLKRHLAAIAIVLSWAELITLVGKHPKLTKCNVYVTMFYKVMRTFFFFLCWYVFFIVAFGLGFYIMLHKDGPNNVVEADDYIFFNKPWLALVKTSTMFVGELEFSDIPVNLDGGLAGLAYVFFLSFVFLIVVVLMNLLNGLAVSDTGVIQEEAEIVSYISQVETISYTESVLLGDPFNFLSNWPKLKFLLDIPSFSLCKQLYRNKLIQRMFHKVTGATGILLFYKFLPDKRLRLTPNERKHDCNCLQIELMEESIIASAKNIINKKHVPQDVEQRVAQMENKIESRIKTLEDKIDLLLSRILMSESNRRVTPPRSLNELLSDFNKIKVSSEGDFAVAMENHLWARRFLNYLIDSGSEAEQAAFKFLVMTQVFSPKHENHRKNNNAHARVNEKQKQRPAKSISKSKQDHVITVLDKFFSEEASDPIFISNVYLFEQVVELAGIVNDPHYIVTDKDVDLLLRARDDFNIKQNGLEPKFKKMLEETKPSTLACLLSIL</sequence>
<evidence type="ECO:0000256" key="12">
    <source>
        <dbReference type="SAM" id="MobiDB-lite"/>
    </source>
</evidence>
<dbReference type="GO" id="GO:0005216">
    <property type="term" value="F:monoatomic ion channel activity"/>
    <property type="evidence" value="ECO:0007669"/>
    <property type="project" value="InterPro"/>
</dbReference>
<keyword evidence="5" id="KW-0677">Repeat</keyword>
<feature type="transmembrane region" description="Helical" evidence="13">
    <location>
        <begin position="636"/>
        <end position="655"/>
    </location>
</feature>
<evidence type="ECO:0000313" key="16">
    <source>
        <dbReference type="Proteomes" id="UP000318571"/>
    </source>
</evidence>
<protein>
    <recommendedName>
        <fullName evidence="14">Ion transport domain-containing protein</fullName>
    </recommendedName>
</protein>
<evidence type="ECO:0000256" key="7">
    <source>
        <dbReference type="ARBA" id="ARBA00023043"/>
    </source>
</evidence>
<dbReference type="STRING" id="6832.A0A553N7D6"/>
<keyword evidence="9 13" id="KW-0472">Membrane</keyword>
<dbReference type="PROSITE" id="PS50297">
    <property type="entry name" value="ANK_REP_REGION"/>
    <property type="match status" value="3"/>
</dbReference>
<evidence type="ECO:0000259" key="14">
    <source>
        <dbReference type="Pfam" id="PF00520"/>
    </source>
</evidence>
<feature type="repeat" description="ANK" evidence="11">
    <location>
        <begin position="228"/>
        <end position="254"/>
    </location>
</feature>
<feature type="region of interest" description="Disordered" evidence="12">
    <location>
        <begin position="1147"/>
        <end position="1174"/>
    </location>
</feature>
<evidence type="ECO:0000256" key="6">
    <source>
        <dbReference type="ARBA" id="ARBA00022989"/>
    </source>
</evidence>
<feature type="transmembrane region" description="Helical" evidence="13">
    <location>
        <begin position="687"/>
        <end position="709"/>
    </location>
</feature>
<feature type="transmembrane region" description="Helical" evidence="13">
    <location>
        <begin position="776"/>
        <end position="794"/>
    </location>
</feature>
<dbReference type="PROSITE" id="PS50088">
    <property type="entry name" value="ANK_REPEAT"/>
    <property type="match status" value="3"/>
</dbReference>
<keyword evidence="6 13" id="KW-1133">Transmembrane helix</keyword>
<dbReference type="EMBL" id="VCGU01000459">
    <property type="protein sequence ID" value="TRY61355.1"/>
    <property type="molecule type" value="Genomic_DNA"/>
</dbReference>
<keyword evidence="10" id="KW-0407">Ion channel</keyword>
<evidence type="ECO:0000256" key="10">
    <source>
        <dbReference type="ARBA" id="ARBA00023303"/>
    </source>
</evidence>
<feature type="domain" description="Ion transport" evidence="14">
    <location>
        <begin position="714"/>
        <end position="924"/>
    </location>
</feature>
<evidence type="ECO:0000256" key="13">
    <source>
        <dbReference type="SAM" id="Phobius"/>
    </source>
</evidence>
<proteinExistence type="predicted"/>
<dbReference type="InterPro" id="IPR002110">
    <property type="entry name" value="Ankyrin_rpt"/>
</dbReference>
<evidence type="ECO:0000256" key="5">
    <source>
        <dbReference type="ARBA" id="ARBA00022737"/>
    </source>
</evidence>
<dbReference type="InterPro" id="IPR005821">
    <property type="entry name" value="Ion_trans_dom"/>
</dbReference>
<keyword evidence="16" id="KW-1185">Reference proteome</keyword>